<comment type="caution">
    <text evidence="5">The sequence shown here is derived from an EMBL/GenBank/DDBJ whole genome shotgun (WGS) entry which is preliminary data.</text>
</comment>
<dbReference type="Gene3D" id="1.20.120.530">
    <property type="entry name" value="GntR ligand-binding domain-like"/>
    <property type="match status" value="1"/>
</dbReference>
<evidence type="ECO:0000256" key="1">
    <source>
        <dbReference type="ARBA" id="ARBA00023015"/>
    </source>
</evidence>
<dbReference type="PANTHER" id="PTHR43537">
    <property type="entry name" value="TRANSCRIPTIONAL REGULATOR, GNTR FAMILY"/>
    <property type="match status" value="1"/>
</dbReference>
<reference evidence="6" key="1">
    <citation type="submission" date="2023-05" db="EMBL/GenBank/DDBJ databases">
        <title>Sedimentitalea sp. nov. JM2-8.</title>
        <authorList>
            <person name="Huang J."/>
        </authorList>
    </citation>
    <scope>NUCLEOTIDE SEQUENCE [LARGE SCALE GENOMIC DNA]</scope>
    <source>
        <strain evidence="6">KHS03</strain>
    </source>
</reference>
<feature type="domain" description="HTH gntR-type" evidence="4">
    <location>
        <begin position="11"/>
        <end position="78"/>
    </location>
</feature>
<dbReference type="Pfam" id="PF00392">
    <property type="entry name" value="GntR"/>
    <property type="match status" value="1"/>
</dbReference>
<evidence type="ECO:0000259" key="4">
    <source>
        <dbReference type="PROSITE" id="PS50949"/>
    </source>
</evidence>
<keyword evidence="3" id="KW-0804">Transcription</keyword>
<name>A0ABU3VKW5_9RHOB</name>
<dbReference type="SMART" id="SM00895">
    <property type="entry name" value="FCD"/>
    <property type="match status" value="1"/>
</dbReference>
<proteinExistence type="predicted"/>
<dbReference type="InterPro" id="IPR036390">
    <property type="entry name" value="WH_DNA-bd_sf"/>
</dbReference>
<dbReference type="InterPro" id="IPR008920">
    <property type="entry name" value="TF_FadR/GntR_C"/>
</dbReference>
<accession>A0ABU3VKW5</accession>
<dbReference type="CDD" id="cd07377">
    <property type="entry name" value="WHTH_GntR"/>
    <property type="match status" value="1"/>
</dbReference>
<keyword evidence="2" id="KW-0238">DNA-binding</keyword>
<dbReference type="SUPFAM" id="SSF48008">
    <property type="entry name" value="GntR ligand-binding domain-like"/>
    <property type="match status" value="1"/>
</dbReference>
<dbReference type="Gene3D" id="1.10.10.10">
    <property type="entry name" value="Winged helix-like DNA-binding domain superfamily/Winged helix DNA-binding domain"/>
    <property type="match status" value="1"/>
</dbReference>
<evidence type="ECO:0000256" key="2">
    <source>
        <dbReference type="ARBA" id="ARBA00023125"/>
    </source>
</evidence>
<sequence>MQLISELPKRRTTTDLVFDRLYKDILSLTLLPGTKLSEAEIARRFGVSRQPVRDAFNKLKSQDLLLIRPQKATEVRGFSMERIAHVRFVRLAVEMEVVRCACANWQPDHSEILAENLADQKKASELAQPDIFHRLDYDFHKRICELGGHRMAFETIQDCKQKTDRLCVLSLGRQSEIATLYQDHRDLAQALDARDADKAADVVRRHLGRLDDTITEIHLKHSEYFE</sequence>
<dbReference type="InterPro" id="IPR000524">
    <property type="entry name" value="Tscrpt_reg_HTH_GntR"/>
</dbReference>
<dbReference type="SUPFAM" id="SSF46785">
    <property type="entry name" value="Winged helix' DNA-binding domain"/>
    <property type="match status" value="1"/>
</dbReference>
<dbReference type="SMART" id="SM00345">
    <property type="entry name" value="HTH_GNTR"/>
    <property type="match status" value="1"/>
</dbReference>
<evidence type="ECO:0000313" key="5">
    <source>
        <dbReference type="EMBL" id="MDU9006795.1"/>
    </source>
</evidence>
<dbReference type="PANTHER" id="PTHR43537:SF6">
    <property type="entry name" value="HTH-TYPE TRANSCRIPTIONAL REPRESSOR RSPR"/>
    <property type="match status" value="1"/>
</dbReference>
<dbReference type="PROSITE" id="PS50949">
    <property type="entry name" value="HTH_GNTR"/>
    <property type="match status" value="1"/>
</dbReference>
<dbReference type="RefSeq" id="WP_316782119.1">
    <property type="nucleotide sequence ID" value="NZ_JASMWN010000031.1"/>
</dbReference>
<organism evidence="5 6">
    <name type="scientific">Sedimentitalea todarodis</name>
    <dbReference type="NCBI Taxonomy" id="1631240"/>
    <lineage>
        <taxon>Bacteria</taxon>
        <taxon>Pseudomonadati</taxon>
        <taxon>Pseudomonadota</taxon>
        <taxon>Alphaproteobacteria</taxon>
        <taxon>Rhodobacterales</taxon>
        <taxon>Paracoccaceae</taxon>
        <taxon>Sedimentitalea</taxon>
    </lineage>
</organism>
<dbReference type="InterPro" id="IPR036388">
    <property type="entry name" value="WH-like_DNA-bd_sf"/>
</dbReference>
<gene>
    <name evidence="5" type="ORF">QO231_23455</name>
</gene>
<dbReference type="InterPro" id="IPR011711">
    <property type="entry name" value="GntR_C"/>
</dbReference>
<evidence type="ECO:0000313" key="6">
    <source>
        <dbReference type="Proteomes" id="UP001255416"/>
    </source>
</evidence>
<dbReference type="Proteomes" id="UP001255416">
    <property type="component" value="Unassembled WGS sequence"/>
</dbReference>
<keyword evidence="1" id="KW-0805">Transcription regulation</keyword>
<dbReference type="Pfam" id="PF07729">
    <property type="entry name" value="FCD"/>
    <property type="match status" value="1"/>
</dbReference>
<dbReference type="EMBL" id="JASMWN010000031">
    <property type="protein sequence ID" value="MDU9006795.1"/>
    <property type="molecule type" value="Genomic_DNA"/>
</dbReference>
<evidence type="ECO:0000256" key="3">
    <source>
        <dbReference type="ARBA" id="ARBA00023163"/>
    </source>
</evidence>
<keyword evidence="6" id="KW-1185">Reference proteome</keyword>
<protein>
    <submittedName>
        <fullName evidence="5">GntR family transcriptional regulator</fullName>
    </submittedName>
</protein>